<dbReference type="PANTHER" id="PTHR30032">
    <property type="entry name" value="N-ACETYLMURAMOYL-L-ALANINE AMIDASE-RELATED"/>
    <property type="match status" value="1"/>
</dbReference>
<organism evidence="3 4">
    <name type="scientific">Dactylococcopsis salina (strain PCC 8305)</name>
    <name type="common">Myxobactron salinum</name>
    <dbReference type="NCBI Taxonomy" id="13035"/>
    <lineage>
        <taxon>Bacteria</taxon>
        <taxon>Bacillati</taxon>
        <taxon>Cyanobacteriota</taxon>
        <taxon>Cyanophyceae</taxon>
        <taxon>Nodosilineales</taxon>
        <taxon>Cymatolegaceae</taxon>
        <taxon>Dactylococcopsis</taxon>
    </lineage>
</organism>
<feature type="domain" description="Sporulation stage II protein D amidase enhancer LytB N-terminal" evidence="2">
    <location>
        <begin position="121"/>
        <end position="210"/>
    </location>
</feature>
<keyword evidence="4" id="KW-1185">Reference proteome</keyword>
<dbReference type="PANTHER" id="PTHR30032:SF4">
    <property type="entry name" value="AMIDASE ENHANCER"/>
    <property type="match status" value="1"/>
</dbReference>
<reference evidence="3" key="1">
    <citation type="submission" date="2012-04" db="EMBL/GenBank/DDBJ databases">
        <title>Finished genome of Dactylococcopsis salina PCC 8305.</title>
        <authorList>
            <consortium name="US DOE Joint Genome Institute"/>
            <person name="Gugger M."/>
            <person name="Coursin T."/>
            <person name="Rippka R."/>
            <person name="Tandeau De Marsac N."/>
            <person name="Huntemann M."/>
            <person name="Wei C.-L."/>
            <person name="Han J."/>
            <person name="Detter J.C."/>
            <person name="Han C."/>
            <person name="Tapia R."/>
            <person name="Daligault H."/>
            <person name="Chen A."/>
            <person name="Krypides N."/>
            <person name="Mavromatis K."/>
            <person name="Markowitz V."/>
            <person name="Szeto E."/>
            <person name="Ivanova N."/>
            <person name="Ovchinnikova G."/>
            <person name="Pagani I."/>
            <person name="Pati A."/>
            <person name="Goodwin L."/>
            <person name="Peters L."/>
            <person name="Pitluck S."/>
            <person name="Woyke T."/>
            <person name="Kerfeld C."/>
        </authorList>
    </citation>
    <scope>NUCLEOTIDE SEQUENCE [LARGE SCALE GENOMIC DNA]</scope>
    <source>
        <strain evidence="3">PCC 8305</strain>
    </source>
</reference>
<evidence type="ECO:0000313" key="4">
    <source>
        <dbReference type="Proteomes" id="UP000010482"/>
    </source>
</evidence>
<keyword evidence="1" id="KW-0732">Signal</keyword>
<evidence type="ECO:0000256" key="1">
    <source>
        <dbReference type="SAM" id="SignalP"/>
    </source>
</evidence>
<dbReference type="OrthoDB" id="9794671at2"/>
<sequence length="379" mass="41787">MIFSQAQAMGKPLTTLLSSLFLWLLLLAPAQAATFLKIALKEDVKQVAVGSSTDAVIKDAAGNPVGKIDGMSSWRAVSRKNQVQLESWTGSQLWIDPQKNGYVWIGDRWYRGETQLVNDGSDLTVINRVELEDYLYSVVGGEMPTSWPIEALKAQAVAARSYALHESNRSGNQLYDLESTTASQVYKGIKSETRSTHEAVNSTEGQVLTYGGKPILAVFHSSSGGHTENVEDVWSRPLPYLKSVVDYDHTAPVYEWQKALSGREIGYRLGNVGSVRSIILQQVTPQGRIKRLKVVGDQGSKTISGQTFRKALDLRSTLFQVDGNTQRFIISGRGFGHGIGLSQWGANYLATQGANYRQILGHYYQNVKLSLIDTEVARN</sequence>
<dbReference type="Pfam" id="PF08486">
    <property type="entry name" value="SpoIID"/>
    <property type="match status" value="1"/>
</dbReference>
<dbReference type="InterPro" id="IPR051922">
    <property type="entry name" value="Bact_Sporulation_Assoc"/>
</dbReference>
<dbReference type="GO" id="GO:0030288">
    <property type="term" value="C:outer membrane-bounded periplasmic space"/>
    <property type="evidence" value="ECO:0007669"/>
    <property type="project" value="TreeGrafter"/>
</dbReference>
<protein>
    <submittedName>
        <fullName evidence="3">SpoIID/LytB domain protein</fullName>
    </submittedName>
</protein>
<proteinExistence type="predicted"/>
<dbReference type="Proteomes" id="UP000010482">
    <property type="component" value="Chromosome"/>
</dbReference>
<evidence type="ECO:0000259" key="2">
    <source>
        <dbReference type="Pfam" id="PF08486"/>
    </source>
</evidence>
<dbReference type="NCBIfam" id="TIGR02669">
    <property type="entry name" value="SpoIID_LytB"/>
    <property type="match status" value="1"/>
</dbReference>
<gene>
    <name evidence="3" type="ORF">Dacsa_1685</name>
</gene>
<dbReference type="eggNOG" id="COG2385">
    <property type="taxonomic scope" value="Bacteria"/>
</dbReference>
<feature type="signal peptide" evidence="1">
    <location>
        <begin position="1"/>
        <end position="32"/>
    </location>
</feature>
<accession>K9YTU3</accession>
<dbReference type="AlphaFoldDB" id="K9YTU3"/>
<evidence type="ECO:0000313" key="3">
    <source>
        <dbReference type="EMBL" id="AFZ50351.1"/>
    </source>
</evidence>
<dbReference type="KEGG" id="dsl:Dacsa_1685"/>
<dbReference type="InterPro" id="IPR013693">
    <property type="entry name" value="SpoIID/LytB_N"/>
</dbReference>
<dbReference type="STRING" id="13035.Dacsa_1685"/>
<dbReference type="EMBL" id="CP003944">
    <property type="protein sequence ID" value="AFZ50351.1"/>
    <property type="molecule type" value="Genomic_DNA"/>
</dbReference>
<feature type="chain" id="PRO_5003938501" evidence="1">
    <location>
        <begin position="33"/>
        <end position="379"/>
    </location>
</feature>
<dbReference type="HOGENOM" id="CLU_021203_3_3_3"/>
<dbReference type="RefSeq" id="WP_015229348.1">
    <property type="nucleotide sequence ID" value="NC_019780.1"/>
</dbReference>
<dbReference type="GO" id="GO:0030435">
    <property type="term" value="P:sporulation resulting in formation of a cellular spore"/>
    <property type="evidence" value="ECO:0007669"/>
    <property type="project" value="InterPro"/>
</dbReference>
<name>K9YTU3_DACS8</name>
<dbReference type="InterPro" id="IPR013486">
    <property type="entry name" value="SpoIID/LytB"/>
</dbReference>